<dbReference type="EMBL" id="AE017282">
    <property type="protein sequence ID" value="AAU91580.1"/>
    <property type="molecule type" value="Genomic_DNA"/>
</dbReference>
<keyword evidence="6" id="KW-0732">Signal</keyword>
<dbReference type="PANTHER" id="PTHR35038">
    <property type="entry name" value="DISSIMILATORY SULFITE REDUCTASE SIRA"/>
    <property type="match status" value="1"/>
</dbReference>
<keyword evidence="5" id="KW-0479">Metal-binding</keyword>
<dbReference type="AlphaFoldDB" id="Q605T7"/>
<dbReference type="Pfam" id="PF14522">
    <property type="entry name" value="Cytochrome_C7"/>
    <property type="match status" value="2"/>
</dbReference>
<dbReference type="Proteomes" id="UP000006821">
    <property type="component" value="Chromosome"/>
</dbReference>
<dbReference type="eggNOG" id="COG0484">
    <property type="taxonomic scope" value="Bacteria"/>
</dbReference>
<dbReference type="Pfam" id="PF14537">
    <property type="entry name" value="Cytochrom_c3_2"/>
    <property type="match status" value="1"/>
</dbReference>
<evidence type="ECO:0000313" key="13">
    <source>
        <dbReference type="Proteomes" id="UP000006821"/>
    </source>
</evidence>
<evidence type="ECO:0000256" key="7">
    <source>
        <dbReference type="ARBA" id="ARBA00022982"/>
    </source>
</evidence>
<name>Q605T7_METCA</name>
<comment type="subcellular location">
    <subcellularLocation>
        <location evidence="2">Cell envelope</location>
    </subcellularLocation>
</comment>
<evidence type="ECO:0000256" key="1">
    <source>
        <dbReference type="ARBA" id="ARBA00001926"/>
    </source>
</evidence>
<evidence type="ECO:0000256" key="6">
    <source>
        <dbReference type="ARBA" id="ARBA00022729"/>
    </source>
</evidence>
<dbReference type="Gene3D" id="3.90.10.10">
    <property type="entry name" value="Cytochrome C3"/>
    <property type="match status" value="6"/>
</dbReference>
<evidence type="ECO:0000256" key="5">
    <source>
        <dbReference type="ARBA" id="ARBA00022723"/>
    </source>
</evidence>
<evidence type="ECO:0000256" key="2">
    <source>
        <dbReference type="ARBA" id="ARBA00004196"/>
    </source>
</evidence>
<proteinExistence type="predicted"/>
<dbReference type="InterPro" id="IPR029467">
    <property type="entry name" value="Cyt_c7-like"/>
</dbReference>
<reference evidence="12 13" key="1">
    <citation type="journal article" date="2004" name="PLoS Biol.">
        <title>Genomic insights into methanotrophy: the complete genome sequence of Methylococcus capsulatus (Bath).</title>
        <authorList>
            <person name="Ward N.L."/>
            <person name="Larsen O."/>
            <person name="Sakwa J."/>
            <person name="Bruseth L."/>
            <person name="Khouri H.M."/>
            <person name="Durkin A.S."/>
            <person name="Dimitrov G."/>
            <person name="Jiang L."/>
            <person name="Scanlan D."/>
            <person name="Kang K.H."/>
            <person name="Lewis M.R."/>
            <person name="Nelson K.E."/>
            <person name="Methe B.A."/>
            <person name="Wu M."/>
            <person name="Heidelberg J.F."/>
            <person name="Paulsen I.T."/>
            <person name="Fouts D.E."/>
            <person name="Ravel J."/>
            <person name="Tettelin H."/>
            <person name="Ren Q."/>
            <person name="Read T.D."/>
            <person name="DeBoy R.T."/>
            <person name="Seshadri R."/>
            <person name="Salzberg S.L."/>
            <person name="Jensen H.B."/>
            <person name="Birkeland N.K."/>
            <person name="Nelson W.C."/>
            <person name="Dodson R.J."/>
            <person name="Grindhaug S.H."/>
            <person name="Holt I.E."/>
            <person name="Eidhammer I."/>
            <person name="Jonasen I."/>
            <person name="Vanaken S."/>
            <person name="Utterback T.R."/>
            <person name="Feldblyum T.V."/>
            <person name="Fraser C.M."/>
            <person name="Lillehaug J.R."/>
            <person name="Eisen J.A."/>
        </authorList>
    </citation>
    <scope>NUCLEOTIDE SEQUENCE [LARGE SCALE GENOMIC DNA]</scope>
    <source>
        <strain evidence="13">ATCC 33009 / NCIMB 11132 / Bath</strain>
    </source>
</reference>
<comment type="cofactor">
    <cofactor evidence="1">
        <name>heme c</name>
        <dbReference type="ChEBI" id="CHEBI:61717"/>
    </cofactor>
</comment>
<dbReference type="SUPFAM" id="SSF48695">
    <property type="entry name" value="Multiheme cytochromes"/>
    <property type="match status" value="1"/>
</dbReference>
<feature type="domain" description="Cytochrome c7-like" evidence="10">
    <location>
        <begin position="239"/>
        <end position="296"/>
    </location>
</feature>
<dbReference type="STRING" id="243233.MCA2189"/>
<accession>Q605T7</accession>
<organism evidence="12 13">
    <name type="scientific">Methylococcus capsulatus (strain ATCC 33009 / NCIMB 11132 / Bath)</name>
    <dbReference type="NCBI Taxonomy" id="243233"/>
    <lineage>
        <taxon>Bacteria</taxon>
        <taxon>Pseudomonadati</taxon>
        <taxon>Pseudomonadota</taxon>
        <taxon>Gammaproteobacteria</taxon>
        <taxon>Methylococcales</taxon>
        <taxon>Methylococcaceae</taxon>
        <taxon>Methylococcus</taxon>
    </lineage>
</organism>
<sequence>MLHAPPDREIQTGMPTGALHRAPLRRKPKDQKLCARDDPLTVRWRLPNGGDVPGPRLPATASRWNASCLGGFMVMRAFLPAFLLAVLTGTASALLPSPAAANTLSSLVMPGELVSAHAKYERQCQKCHDQPAQTVSNASCLACHKEQAADIEAGTGFHGRLKNMEERKCKDCHGEHKGRRFDIMGLDKETFDHRNTDFLLKGEHLKVECARCHGSGNKYRDASHQCSVCHKDDEPHEGRLGDKCTDCHSEAGWRELKFDHAKTRFPLTASHKDVACGNCHPDRRFKETARNCYACHGINDIHAGHMGRQCDKCHETTKWTRPKFDHRRDTSFPLTGKHDKVSCESCHKADPFRDKPATACVSCHEKDDEHEGRRGRRCDDCHTPLGWAKTTFDHAQTRFPLRNSHASVTCGSCHKGAMFEDKLSLNCVSCHEKNDPHKNQEGDACEKCHTDRGWRVGVAFSHDLTRFPLTGLHTITPCAECHLGASFQDAETQCVSCHRKDDPHGEALGRNCERCHTPNGWRLWNFDHGKETGFPLEGKHERLVCTGCHKRPAAADGPIALSADCHGCHAKDEPHRGAYGRECGRCHTPQGFNQLKQRLR</sequence>
<evidence type="ECO:0000259" key="11">
    <source>
        <dbReference type="Pfam" id="PF14537"/>
    </source>
</evidence>
<evidence type="ECO:0000256" key="3">
    <source>
        <dbReference type="ARBA" id="ARBA00022448"/>
    </source>
</evidence>
<gene>
    <name evidence="12" type="ordered locus">MCA2189</name>
</gene>
<dbReference type="GO" id="GO:0046872">
    <property type="term" value="F:metal ion binding"/>
    <property type="evidence" value="ECO:0007669"/>
    <property type="project" value="UniProtKB-KW"/>
</dbReference>
<feature type="compositionally biased region" description="Basic and acidic residues" evidence="9">
    <location>
        <begin position="1"/>
        <end position="10"/>
    </location>
</feature>
<keyword evidence="8" id="KW-0408">Iron</keyword>
<dbReference type="InterPro" id="IPR012286">
    <property type="entry name" value="Tetrahaem_cytochrome"/>
</dbReference>
<dbReference type="InterPro" id="IPR051829">
    <property type="entry name" value="Multiheme_Cytochr_ET"/>
</dbReference>
<evidence type="ECO:0000313" key="12">
    <source>
        <dbReference type="EMBL" id="AAU91580.1"/>
    </source>
</evidence>
<keyword evidence="7" id="KW-0249">Electron transport</keyword>
<feature type="domain" description="Tetrahaem cytochrome" evidence="11">
    <location>
        <begin position="116"/>
        <end position="178"/>
    </location>
</feature>
<evidence type="ECO:0000259" key="10">
    <source>
        <dbReference type="Pfam" id="PF14522"/>
    </source>
</evidence>
<dbReference type="KEGG" id="mca:MCA2189"/>
<feature type="domain" description="Cytochrome c7-like" evidence="10">
    <location>
        <begin position="368"/>
        <end position="432"/>
    </location>
</feature>
<dbReference type="InterPro" id="IPR036280">
    <property type="entry name" value="Multihaem_cyt_sf"/>
</dbReference>
<evidence type="ECO:0000256" key="8">
    <source>
        <dbReference type="ARBA" id="ARBA00023004"/>
    </source>
</evidence>
<dbReference type="GO" id="GO:0030313">
    <property type="term" value="C:cell envelope"/>
    <property type="evidence" value="ECO:0007669"/>
    <property type="project" value="UniProtKB-SubCell"/>
</dbReference>
<protein>
    <submittedName>
        <fullName evidence="12">Cytochrome c family protein</fullName>
    </submittedName>
</protein>
<dbReference type="HOGENOM" id="CLU_019599_1_0_6"/>
<evidence type="ECO:0000256" key="9">
    <source>
        <dbReference type="SAM" id="MobiDB-lite"/>
    </source>
</evidence>
<keyword evidence="4" id="KW-0349">Heme</keyword>
<keyword evidence="3" id="KW-0813">Transport</keyword>
<evidence type="ECO:0000256" key="4">
    <source>
        <dbReference type="ARBA" id="ARBA00022617"/>
    </source>
</evidence>
<feature type="region of interest" description="Disordered" evidence="9">
    <location>
        <begin position="1"/>
        <end position="31"/>
    </location>
</feature>